<dbReference type="Pfam" id="PF05227">
    <property type="entry name" value="CHASE3"/>
    <property type="match status" value="1"/>
</dbReference>
<dbReference type="InterPro" id="IPR036097">
    <property type="entry name" value="HisK_dim/P_sf"/>
</dbReference>
<proteinExistence type="predicted"/>
<gene>
    <name evidence="11" type="ORF">CFter6_0567</name>
</gene>
<organism evidence="11">
    <name type="scientific">Collimonas fungivorans</name>
    <dbReference type="NCBI Taxonomy" id="158899"/>
    <lineage>
        <taxon>Bacteria</taxon>
        <taxon>Pseudomonadati</taxon>
        <taxon>Pseudomonadota</taxon>
        <taxon>Betaproteobacteria</taxon>
        <taxon>Burkholderiales</taxon>
        <taxon>Oxalobacteraceae</taxon>
        <taxon>Collimonas</taxon>
    </lineage>
</organism>
<feature type="domain" description="Histidine kinase" evidence="9">
    <location>
        <begin position="275"/>
        <end position="490"/>
    </location>
</feature>
<dbReference type="Pfam" id="PF00072">
    <property type="entry name" value="Response_reg"/>
    <property type="match status" value="1"/>
</dbReference>
<feature type="domain" description="Response regulatory" evidence="10">
    <location>
        <begin position="516"/>
        <end position="633"/>
    </location>
</feature>
<dbReference type="Gene3D" id="1.10.287.130">
    <property type="match status" value="1"/>
</dbReference>
<dbReference type="SMART" id="SM00388">
    <property type="entry name" value="HisKA"/>
    <property type="match status" value="1"/>
</dbReference>
<evidence type="ECO:0000259" key="9">
    <source>
        <dbReference type="PROSITE" id="PS50109"/>
    </source>
</evidence>
<keyword evidence="4 7" id="KW-0597">Phosphoprotein</keyword>
<dbReference type="CDD" id="cd19410">
    <property type="entry name" value="HK9-like_sensor"/>
    <property type="match status" value="1"/>
</dbReference>
<feature type="modified residue" description="4-aspartylphosphate" evidence="7">
    <location>
        <position position="566"/>
    </location>
</feature>
<dbReference type="PRINTS" id="PR00344">
    <property type="entry name" value="BCTRLSENSOR"/>
</dbReference>
<evidence type="ECO:0000313" key="11">
    <source>
        <dbReference type="EMBL" id="AMO93296.1"/>
    </source>
</evidence>
<evidence type="ECO:0000256" key="6">
    <source>
        <dbReference type="ARBA" id="ARBA00022777"/>
    </source>
</evidence>
<dbReference type="EC" id="2.7.13.3" evidence="3"/>
<dbReference type="SUPFAM" id="SSF47384">
    <property type="entry name" value="Homodimeric domain of signal transducing histidine kinase"/>
    <property type="match status" value="1"/>
</dbReference>
<dbReference type="InterPro" id="IPR003594">
    <property type="entry name" value="HATPase_dom"/>
</dbReference>
<evidence type="ECO:0000256" key="3">
    <source>
        <dbReference type="ARBA" id="ARBA00012438"/>
    </source>
</evidence>
<dbReference type="InterPro" id="IPR005467">
    <property type="entry name" value="His_kinase_dom"/>
</dbReference>
<dbReference type="InterPro" id="IPR004358">
    <property type="entry name" value="Sig_transdc_His_kin-like_C"/>
</dbReference>
<dbReference type="GO" id="GO:0000155">
    <property type="term" value="F:phosphorelay sensor kinase activity"/>
    <property type="evidence" value="ECO:0007669"/>
    <property type="project" value="InterPro"/>
</dbReference>
<evidence type="ECO:0000256" key="8">
    <source>
        <dbReference type="SAM" id="Phobius"/>
    </source>
</evidence>
<evidence type="ECO:0000256" key="2">
    <source>
        <dbReference type="ARBA" id="ARBA00004429"/>
    </source>
</evidence>
<dbReference type="PANTHER" id="PTHR43547:SF2">
    <property type="entry name" value="HYBRID SIGNAL TRANSDUCTION HISTIDINE KINASE C"/>
    <property type="match status" value="1"/>
</dbReference>
<keyword evidence="6 11" id="KW-0418">Kinase</keyword>
<comment type="catalytic activity">
    <reaction evidence="1">
        <text>ATP + protein L-histidine = ADP + protein N-phospho-L-histidine.</text>
        <dbReference type="EC" id="2.7.13.3"/>
    </reaction>
</comment>
<dbReference type="PANTHER" id="PTHR43547">
    <property type="entry name" value="TWO-COMPONENT HISTIDINE KINASE"/>
    <property type="match status" value="1"/>
</dbReference>
<dbReference type="InterPro" id="IPR007891">
    <property type="entry name" value="CHASE3"/>
</dbReference>
<keyword evidence="5" id="KW-0808">Transferase</keyword>
<evidence type="ECO:0000256" key="7">
    <source>
        <dbReference type="PROSITE-ProRule" id="PRU00169"/>
    </source>
</evidence>
<dbReference type="Pfam" id="PF00512">
    <property type="entry name" value="HisKA"/>
    <property type="match status" value="1"/>
</dbReference>
<accession>A0A127P660</accession>
<dbReference type="AlphaFoldDB" id="A0A127P660"/>
<dbReference type="CDD" id="cd00075">
    <property type="entry name" value="HATPase"/>
    <property type="match status" value="1"/>
</dbReference>
<evidence type="ECO:0000256" key="4">
    <source>
        <dbReference type="ARBA" id="ARBA00022553"/>
    </source>
</evidence>
<dbReference type="PATRIC" id="fig|158899.10.peg.587"/>
<dbReference type="Proteomes" id="UP000072421">
    <property type="component" value="Chromosome"/>
</dbReference>
<dbReference type="SUPFAM" id="SSF55874">
    <property type="entry name" value="ATPase domain of HSP90 chaperone/DNA topoisomerase II/histidine kinase"/>
    <property type="match status" value="1"/>
</dbReference>
<dbReference type="InterPro" id="IPR036890">
    <property type="entry name" value="HATPase_C_sf"/>
</dbReference>
<keyword evidence="8" id="KW-0472">Membrane</keyword>
<dbReference type="PROSITE" id="PS50110">
    <property type="entry name" value="RESPONSE_REGULATORY"/>
    <property type="match status" value="1"/>
</dbReference>
<dbReference type="InterPro" id="IPR003661">
    <property type="entry name" value="HisK_dim/P_dom"/>
</dbReference>
<reference evidence="11 12" key="1">
    <citation type="submission" date="2015-11" db="EMBL/GenBank/DDBJ databases">
        <title>Exploring the genomic traits of fungus-feeding bacterial genus Collimonas.</title>
        <authorList>
            <person name="Song C."/>
            <person name="Schmidt R."/>
            <person name="de Jager V."/>
            <person name="Krzyzanowska D."/>
            <person name="Jongedijk E."/>
            <person name="Cankar K."/>
            <person name="Beekwilder J."/>
            <person name="van Veen A."/>
            <person name="de Boer W."/>
            <person name="van Veen J.A."/>
            <person name="Garbeva P."/>
        </authorList>
    </citation>
    <scope>NUCLEOTIDE SEQUENCE [LARGE SCALE GENOMIC DNA]</scope>
    <source>
        <strain evidence="11 12">Ter6</strain>
    </source>
</reference>
<dbReference type="Gene3D" id="3.40.50.2300">
    <property type="match status" value="1"/>
</dbReference>
<dbReference type="Pfam" id="PF02518">
    <property type="entry name" value="HATPase_c"/>
    <property type="match status" value="1"/>
</dbReference>
<dbReference type="SUPFAM" id="SSF52172">
    <property type="entry name" value="CheY-like"/>
    <property type="match status" value="1"/>
</dbReference>
<dbReference type="OrthoDB" id="6114847at2"/>
<dbReference type="Gene3D" id="3.30.565.10">
    <property type="entry name" value="Histidine kinase-like ATPase, C-terminal domain"/>
    <property type="match status" value="1"/>
</dbReference>
<dbReference type="InterPro" id="IPR001789">
    <property type="entry name" value="Sig_transdc_resp-reg_receiver"/>
</dbReference>
<evidence type="ECO:0000313" key="12">
    <source>
        <dbReference type="Proteomes" id="UP000072421"/>
    </source>
</evidence>
<dbReference type="FunFam" id="3.30.565.10:FF:000006">
    <property type="entry name" value="Sensor histidine kinase WalK"/>
    <property type="match status" value="1"/>
</dbReference>
<dbReference type="PROSITE" id="PS50109">
    <property type="entry name" value="HIS_KIN"/>
    <property type="match status" value="1"/>
</dbReference>
<evidence type="ECO:0000256" key="1">
    <source>
        <dbReference type="ARBA" id="ARBA00000085"/>
    </source>
</evidence>
<keyword evidence="8" id="KW-0812">Transmembrane</keyword>
<feature type="transmembrane region" description="Helical" evidence="8">
    <location>
        <begin position="187"/>
        <end position="207"/>
    </location>
</feature>
<keyword evidence="8" id="KW-1133">Transmembrane helix</keyword>
<dbReference type="EMBL" id="CP013232">
    <property type="protein sequence ID" value="AMO93296.1"/>
    <property type="molecule type" value="Genomic_DNA"/>
</dbReference>
<dbReference type="GO" id="GO:0005886">
    <property type="term" value="C:plasma membrane"/>
    <property type="evidence" value="ECO:0007669"/>
    <property type="project" value="UniProtKB-SubCell"/>
</dbReference>
<feature type="transmembrane region" description="Helical" evidence="8">
    <location>
        <begin position="12"/>
        <end position="33"/>
    </location>
</feature>
<evidence type="ECO:0000259" key="10">
    <source>
        <dbReference type="PROSITE" id="PS50110"/>
    </source>
</evidence>
<dbReference type="SMART" id="SM00387">
    <property type="entry name" value="HATPase_c"/>
    <property type="match status" value="1"/>
</dbReference>
<name>A0A127P660_9BURK</name>
<dbReference type="SMART" id="SM00448">
    <property type="entry name" value="REC"/>
    <property type="match status" value="1"/>
</dbReference>
<dbReference type="CDD" id="cd00082">
    <property type="entry name" value="HisKA"/>
    <property type="match status" value="1"/>
</dbReference>
<evidence type="ECO:0000256" key="5">
    <source>
        <dbReference type="ARBA" id="ARBA00022679"/>
    </source>
</evidence>
<sequence>MRKFYRGWKDWSLAFKSGAIIASSLIMLLGSVITSYKLEQQTADSTAEMRRTLKVQSDIQSLHTLIAEAATGVRGFLLTDRDDFLAPYNAAVAQLPVTISALQANVRDPVQVARLGRVLSLIQQKLASLDVLRNLDGATPDDLRTQLLAGKKILDELRTQIGAMTVRESELVEQRTAAVQAALHRNLLMNLATILVGIIGASAMLMFMMRVVRRVRFAADNAERLARGMQLEPTDAAADELGQLAERLHKASLLLADRAAAAQAASQAKTEFLSRTSHELRTPLNAILGFAQLLEDDQANIRARENAAQITRAGRHLLTLINEVLDIARIEAGKFSIQVQPIQLASLLAEALNLVAPLAAQRKIHLDQLVCPDQLAVLADRQRLMQVLLNLLSNAIKYNSPNGQVRIQVAAYGDTVSVAIEDDGPGLSADLTERLFTPFDRLGAERGASEGAGLGLAVSKSLMQAMHGDIIADSVQGKGTVFTLSLPHSVLPAQAVPVVTVGTPVVHPLEPTTTRTVLCIEPDASNRALIETLAARRPHWRLYTASTGQEGLQLARQCLPDVLLVDILLPDLSGGALLRAIGGDAVLAQIPVVILNGDKDSAAISLLNDSAIAGYLAKPLNPQQFFKLLDWIIQ</sequence>
<dbReference type="RefSeq" id="WP_061538638.1">
    <property type="nucleotide sequence ID" value="NZ_CP013232.1"/>
</dbReference>
<dbReference type="InterPro" id="IPR011006">
    <property type="entry name" value="CheY-like_superfamily"/>
</dbReference>
<protein>
    <recommendedName>
        <fullName evidence="3">histidine kinase</fullName>
        <ecNumber evidence="3">2.7.13.3</ecNumber>
    </recommendedName>
</protein>
<comment type="subcellular location">
    <subcellularLocation>
        <location evidence="2">Cell inner membrane</location>
        <topology evidence="2">Multi-pass membrane protein</topology>
    </subcellularLocation>
</comment>